<evidence type="ECO:0000256" key="5">
    <source>
        <dbReference type="ARBA" id="ARBA00023274"/>
    </source>
</evidence>
<keyword evidence="8" id="KW-1185">Reference proteome</keyword>
<protein>
    <recommendedName>
        <fullName evidence="6">Large ribosomal subunit protein mL49</fullName>
    </recommendedName>
</protein>
<dbReference type="OrthoDB" id="19439at2759"/>
<dbReference type="Proteomes" id="UP000217199">
    <property type="component" value="Unassembled WGS sequence"/>
</dbReference>
<gene>
    <name evidence="7" type="ORF">PNOK_0063300</name>
</gene>
<evidence type="ECO:0000256" key="4">
    <source>
        <dbReference type="ARBA" id="ARBA00023128"/>
    </source>
</evidence>
<dbReference type="FunCoup" id="A0A286UVT6">
    <property type="interactions" value="40"/>
</dbReference>
<dbReference type="PANTHER" id="PTHR13477">
    <property type="entry name" value="MITOCHONDRIAL 39S RIBOSOMAL PROTEIN L49"/>
    <property type="match status" value="1"/>
</dbReference>
<dbReference type="GO" id="GO:0005762">
    <property type="term" value="C:mitochondrial large ribosomal subunit"/>
    <property type="evidence" value="ECO:0007669"/>
    <property type="project" value="TreeGrafter"/>
</dbReference>
<name>A0A286UVT6_9AGAM</name>
<dbReference type="InParanoid" id="A0A286UVT6"/>
<evidence type="ECO:0000256" key="6">
    <source>
        <dbReference type="ARBA" id="ARBA00035191"/>
    </source>
</evidence>
<organism evidence="7 8">
    <name type="scientific">Pyrrhoderma noxium</name>
    <dbReference type="NCBI Taxonomy" id="2282107"/>
    <lineage>
        <taxon>Eukaryota</taxon>
        <taxon>Fungi</taxon>
        <taxon>Dikarya</taxon>
        <taxon>Basidiomycota</taxon>
        <taxon>Agaricomycotina</taxon>
        <taxon>Agaricomycetes</taxon>
        <taxon>Hymenochaetales</taxon>
        <taxon>Hymenochaetaceae</taxon>
        <taxon>Pyrrhoderma</taxon>
    </lineage>
</organism>
<dbReference type="Pfam" id="PF05046">
    <property type="entry name" value="Img2"/>
    <property type="match status" value="1"/>
</dbReference>
<dbReference type="GO" id="GO:0006412">
    <property type="term" value="P:translation"/>
    <property type="evidence" value="ECO:0007669"/>
    <property type="project" value="InterPro"/>
</dbReference>
<reference evidence="7 8" key="1">
    <citation type="journal article" date="2017" name="Mol. Ecol.">
        <title>Comparative and population genomic landscape of Phellinus noxius: A hypervariable fungus causing root rot in trees.</title>
        <authorList>
            <person name="Chung C.L."/>
            <person name="Lee T.J."/>
            <person name="Akiba M."/>
            <person name="Lee H.H."/>
            <person name="Kuo T.H."/>
            <person name="Liu D."/>
            <person name="Ke H.M."/>
            <person name="Yokoi T."/>
            <person name="Roa M.B."/>
            <person name="Lu M.J."/>
            <person name="Chang Y.Y."/>
            <person name="Ann P.J."/>
            <person name="Tsai J.N."/>
            <person name="Chen C.Y."/>
            <person name="Tzean S.S."/>
            <person name="Ota Y."/>
            <person name="Hattori T."/>
            <person name="Sahashi N."/>
            <person name="Liou R.F."/>
            <person name="Kikuchi T."/>
            <person name="Tsai I.J."/>
        </authorList>
    </citation>
    <scope>NUCLEOTIDE SEQUENCE [LARGE SCALE GENOMIC DNA]</scope>
    <source>
        <strain evidence="7 8">FFPRI411160</strain>
    </source>
</reference>
<evidence type="ECO:0000313" key="7">
    <source>
        <dbReference type="EMBL" id="PAV23565.1"/>
    </source>
</evidence>
<dbReference type="GO" id="GO:0003735">
    <property type="term" value="F:structural constituent of ribosome"/>
    <property type="evidence" value="ECO:0007669"/>
    <property type="project" value="InterPro"/>
</dbReference>
<keyword evidence="5" id="KW-0687">Ribonucleoprotein</keyword>
<evidence type="ECO:0000256" key="3">
    <source>
        <dbReference type="ARBA" id="ARBA00022980"/>
    </source>
</evidence>
<dbReference type="STRING" id="2282107.A0A286UVT6"/>
<comment type="subcellular location">
    <subcellularLocation>
        <location evidence="1">Mitochondrion</location>
    </subcellularLocation>
</comment>
<dbReference type="AlphaFoldDB" id="A0A286UVT6"/>
<dbReference type="Gene3D" id="3.30.780.10">
    <property type="entry name" value="SUI1-like domain"/>
    <property type="match status" value="1"/>
</dbReference>
<dbReference type="PANTHER" id="PTHR13477:SF0">
    <property type="entry name" value="LARGE RIBOSOMAL SUBUNIT PROTEIN ML49"/>
    <property type="match status" value="1"/>
</dbReference>
<sequence length="109" mass="12213">MFPSIATRQLATNTASSLRHLPYSVPRNSNGSLPVYSDIRNGGSRYLILLKNIKGDINTLRNDLASSLFEPGSDQTARLKAVIHRQDTIILTGGRWKQNVMDWLQQKGF</sequence>
<dbReference type="EMBL" id="NBII01000001">
    <property type="protein sequence ID" value="PAV23565.1"/>
    <property type="molecule type" value="Genomic_DNA"/>
</dbReference>
<dbReference type="InterPro" id="IPR007740">
    <property type="entry name" value="Ribosomal_mL49"/>
</dbReference>
<evidence type="ECO:0000256" key="2">
    <source>
        <dbReference type="ARBA" id="ARBA00005677"/>
    </source>
</evidence>
<proteinExistence type="inferred from homology"/>
<accession>A0A286UVT6</accession>
<evidence type="ECO:0000256" key="1">
    <source>
        <dbReference type="ARBA" id="ARBA00004173"/>
    </source>
</evidence>
<keyword evidence="4" id="KW-0496">Mitochondrion</keyword>
<evidence type="ECO:0000313" key="8">
    <source>
        <dbReference type="Proteomes" id="UP000217199"/>
    </source>
</evidence>
<keyword evidence="3" id="KW-0689">Ribosomal protein</keyword>
<comment type="caution">
    <text evidence="7">The sequence shown here is derived from an EMBL/GenBank/DDBJ whole genome shotgun (WGS) entry which is preliminary data.</text>
</comment>
<comment type="similarity">
    <text evidence="2">Belongs to the mitochondrion-specific ribosomal protein mL49 family.</text>
</comment>